<evidence type="ECO:0000313" key="2">
    <source>
        <dbReference type="RefSeq" id="XP_033768129.1"/>
    </source>
</evidence>
<proteinExistence type="inferred from homology"/>
<dbReference type="InterPro" id="IPR027482">
    <property type="entry name" value="Sec1-like_dom2"/>
</dbReference>
<dbReference type="InterPro" id="IPR043155">
    <property type="entry name" value="VPS33_dom3b"/>
</dbReference>
<dbReference type="InterPro" id="IPR036045">
    <property type="entry name" value="Sec1-like_sf"/>
</dbReference>
<dbReference type="SUPFAM" id="SSF56815">
    <property type="entry name" value="Sec1/munc18-like (SM) proteins"/>
    <property type="match status" value="1"/>
</dbReference>
<dbReference type="PANTHER" id="PTHR11679">
    <property type="entry name" value="VESICLE PROTEIN SORTING-ASSOCIATED"/>
    <property type="match status" value="1"/>
</dbReference>
<dbReference type="Gene3D" id="1.25.40.850">
    <property type="match status" value="1"/>
</dbReference>
<dbReference type="KEGG" id="spao:SPAR_L04050"/>
<reference evidence="2" key="2">
    <citation type="submission" date="2020-01" db="EMBL/GenBank/DDBJ databases">
        <title>Population-level Yeast Reference Genomes.</title>
        <authorList>
            <person name="Yue J.-X."/>
        </authorList>
    </citation>
    <scope>NUCLEOTIDE SEQUENCE</scope>
    <source>
        <strain evidence="2">CBS432</strain>
    </source>
</reference>
<name>A0A8B8UWI6_SACPA</name>
<dbReference type="InterPro" id="IPR043127">
    <property type="entry name" value="Sec-1-like_dom3a"/>
</dbReference>
<reference evidence="2" key="1">
    <citation type="journal article" date="2017" name="Nat. Genet.">
        <title>Contrasting evolutionary genome dynamics between domesticated and wild yeasts.</title>
        <authorList>
            <person name="Yue J.X."/>
            <person name="Li J."/>
            <person name="Aigrain L."/>
            <person name="Hallin J."/>
            <person name="Persson K."/>
            <person name="Oliver K."/>
            <person name="Bergstrom A."/>
            <person name="Coupland P."/>
            <person name="Warringer J."/>
            <person name="Lagomarsino M.C."/>
            <person name="Fischer G."/>
            <person name="Durbin R."/>
            <person name="Liti G."/>
        </authorList>
    </citation>
    <scope>NUCLEOTIDE SEQUENCE</scope>
    <source>
        <strain evidence="2">CBS432</strain>
    </source>
</reference>
<keyword evidence="2" id="KW-0067">ATP-binding</keyword>
<reference evidence="2" key="4">
    <citation type="submission" date="2025-08" db="UniProtKB">
        <authorList>
            <consortium name="RefSeq"/>
        </authorList>
    </citation>
    <scope>IDENTIFICATION</scope>
    <source>
        <strain evidence="2">CBS432</strain>
    </source>
</reference>
<gene>
    <name evidence="2" type="primary">VPS33</name>
    <name evidence="2" type="ORF">SPAR_L04050</name>
</gene>
<evidence type="ECO:0000256" key="1">
    <source>
        <dbReference type="ARBA" id="ARBA00009884"/>
    </source>
</evidence>
<reference evidence="2" key="3">
    <citation type="submission" date="2025-07" db="EMBL/GenBank/DDBJ databases">
        <authorList>
            <consortium name="NCBI Genome Project"/>
        </authorList>
    </citation>
    <scope>NUCLEOTIDE SEQUENCE</scope>
    <source>
        <strain evidence="2">CBS432</strain>
    </source>
</reference>
<comment type="similarity">
    <text evidence="1">Belongs to the STXBP/unc-18/SEC1 family.</text>
</comment>
<accession>A0A8B8UWI6</accession>
<dbReference type="GO" id="GO:0016192">
    <property type="term" value="P:vesicle-mediated transport"/>
    <property type="evidence" value="ECO:0007669"/>
    <property type="project" value="InterPro"/>
</dbReference>
<dbReference type="AlphaFoldDB" id="A0A8B8UWI6"/>
<dbReference type="GeneID" id="54632498"/>
<sequence length="691" mass="79064">MNRFWNTRKFSLTNADGLCSTLNEISQNDEILIVQPSVLPVLNSLLTFQDLTQSTPVRKIALLDDQLSDDLSSALGNVPQMDLIFLIDVRTSLRLPPQLIDAAQKHNLSSLHIIYCQWKPSFQNTLKDSEQCQKDGCALNSERSHFPNIIESQLKELSNEYTLYPWDLLPFPQIDENVLFTHSLYNMENTNMYYPKLRSLQSATESILVDDMANSLRSLIFETNSIITNVVSIGNLSKRCSHLLKKRIDEHQTENDLFIKGTLYGERTNCGLEMDLIILERNIDPITPLLTQLTYAGILDDLYEFNSGINIKEKDMNFNYKEDKIWNDLKFLNFGSVGPQLNKMAKELQTQYDTRHKAESVHEIKEFVDSLGSLQQKQAFLKNHTTLSSDVLKVVETEEYGSFNKILELELEILMGNTLNNDIEDIILELQYEYEVDQKKILRLICLLSLCKNSLREKDYEYLRTFMIDSWGIEKCFQLESLAELGLFTSKTGKTDLDIATSKSTRLQKEYRYISQWLNTVPIEDEHAASKLTNDNDDFSEATFAYSGVVPLTMRLVQMLYDRSILFHNYSSQQPFILSREPRVSQTEDLIEQLYGDSHAIEESIWVPETVTKKVNASIKGKNRRSIDGSNGTFQIAEDIALIVFLGGVTMGEIAILKHLQKRLGKKGINKRFIIIADGLVNGARIMNSIS</sequence>
<dbReference type="InterPro" id="IPR001619">
    <property type="entry name" value="Sec1-like"/>
</dbReference>
<dbReference type="Gene3D" id="3.90.830.10">
    <property type="entry name" value="Syntaxin Binding Protein 1, Chain A, domain 2"/>
    <property type="match status" value="1"/>
</dbReference>
<organism evidence="2">
    <name type="scientific">Saccharomyces paradoxus</name>
    <name type="common">Yeast</name>
    <name type="synonym">Saccharomyces douglasii</name>
    <dbReference type="NCBI Taxonomy" id="27291"/>
    <lineage>
        <taxon>Eukaryota</taxon>
        <taxon>Fungi</taxon>
        <taxon>Dikarya</taxon>
        <taxon>Ascomycota</taxon>
        <taxon>Saccharomycotina</taxon>
        <taxon>Saccharomycetes</taxon>
        <taxon>Saccharomycetales</taxon>
        <taxon>Saccharomycetaceae</taxon>
        <taxon>Saccharomyces</taxon>
    </lineage>
</organism>
<dbReference type="Gene3D" id="3.40.50.1910">
    <property type="match status" value="2"/>
</dbReference>
<dbReference type="GO" id="GO:0005524">
    <property type="term" value="F:ATP binding"/>
    <property type="evidence" value="ECO:0007669"/>
    <property type="project" value="UniProtKB-KW"/>
</dbReference>
<dbReference type="OrthoDB" id="10262287at2759"/>
<dbReference type="RefSeq" id="XP_033768129.1">
    <property type="nucleotide sequence ID" value="XM_033912238.1"/>
</dbReference>
<dbReference type="Pfam" id="PF00995">
    <property type="entry name" value="Sec1"/>
    <property type="match status" value="1"/>
</dbReference>
<dbReference type="VEuPathDB" id="FungiDB:SPAR_L04050"/>
<keyword evidence="2" id="KW-0547">Nucleotide-binding</keyword>
<protein>
    <submittedName>
        <fullName evidence="2">Tethering complex ATP-binding subunit VPS33</fullName>
    </submittedName>
</protein>